<evidence type="ECO:0000259" key="4">
    <source>
        <dbReference type="PROSITE" id="PS51384"/>
    </source>
</evidence>
<dbReference type="KEGG" id="nah:F5544_42810"/>
<dbReference type="Proteomes" id="UP000503540">
    <property type="component" value="Chromosome"/>
</dbReference>
<dbReference type="PANTHER" id="PTHR47354:SF5">
    <property type="entry name" value="PROTEIN RFBI"/>
    <property type="match status" value="1"/>
</dbReference>
<dbReference type="InterPro" id="IPR008333">
    <property type="entry name" value="Cbr1-like_FAD-bd_dom"/>
</dbReference>
<evidence type="ECO:0000313" key="5">
    <source>
        <dbReference type="EMBL" id="QIS16370.1"/>
    </source>
</evidence>
<dbReference type="PANTHER" id="PTHR47354">
    <property type="entry name" value="NADH OXIDOREDUCTASE HCR"/>
    <property type="match status" value="1"/>
</dbReference>
<accession>A0A6G9YTA0</accession>
<dbReference type="SUPFAM" id="SSF63380">
    <property type="entry name" value="Riboflavin synthase domain-like"/>
    <property type="match status" value="1"/>
</dbReference>
<dbReference type="Pfam" id="PF00175">
    <property type="entry name" value="NAD_binding_1"/>
    <property type="match status" value="1"/>
</dbReference>
<dbReference type="InterPro" id="IPR001433">
    <property type="entry name" value="OxRdtase_FAD/NAD-bd"/>
</dbReference>
<evidence type="ECO:0000313" key="6">
    <source>
        <dbReference type="Proteomes" id="UP000503540"/>
    </source>
</evidence>
<dbReference type="InterPro" id="IPR050415">
    <property type="entry name" value="MRET"/>
</dbReference>
<comment type="cofactor">
    <cofactor evidence="1">
        <name>FAD</name>
        <dbReference type="ChEBI" id="CHEBI:57692"/>
    </cofactor>
</comment>
<dbReference type="RefSeq" id="WP_167478464.1">
    <property type="nucleotide sequence ID" value="NZ_CP046172.1"/>
</dbReference>
<dbReference type="EMBL" id="CP046172">
    <property type="protein sequence ID" value="QIS16370.1"/>
    <property type="molecule type" value="Genomic_DNA"/>
</dbReference>
<proteinExistence type="predicted"/>
<protein>
    <submittedName>
        <fullName evidence="5">Oxidoreductase</fullName>
    </submittedName>
</protein>
<dbReference type="PRINTS" id="PR00410">
    <property type="entry name" value="PHEHYDRXLASE"/>
</dbReference>
<dbReference type="InterPro" id="IPR039261">
    <property type="entry name" value="FNR_nucleotide-bd"/>
</dbReference>
<dbReference type="GO" id="GO:0016491">
    <property type="term" value="F:oxidoreductase activity"/>
    <property type="evidence" value="ECO:0007669"/>
    <property type="project" value="InterPro"/>
</dbReference>
<dbReference type="GO" id="GO:0051537">
    <property type="term" value="F:2 iron, 2 sulfur cluster binding"/>
    <property type="evidence" value="ECO:0007669"/>
    <property type="project" value="UniProtKB-KW"/>
</dbReference>
<dbReference type="AlphaFoldDB" id="A0A6G9YTA0"/>
<dbReference type="Gene3D" id="3.40.50.80">
    <property type="entry name" value="Nucleotide-binding domain of ferredoxin-NADP reductase (FNR) module"/>
    <property type="match status" value="1"/>
</dbReference>
<dbReference type="SUPFAM" id="SSF52343">
    <property type="entry name" value="Ferredoxin reductase-like, C-terminal NADP-linked domain"/>
    <property type="match status" value="1"/>
</dbReference>
<keyword evidence="3" id="KW-0411">Iron-sulfur</keyword>
<keyword evidence="6" id="KW-1185">Reference proteome</keyword>
<keyword evidence="2" id="KW-0408">Iron</keyword>
<name>A0A6G9YTA0_9NOCA</name>
<keyword evidence="2" id="KW-0001">2Fe-2S</keyword>
<dbReference type="CDD" id="cd06187">
    <property type="entry name" value="O2ase_reductase_like"/>
    <property type="match status" value="1"/>
</dbReference>
<dbReference type="PROSITE" id="PS51384">
    <property type="entry name" value="FAD_FR"/>
    <property type="match status" value="1"/>
</dbReference>
<evidence type="ECO:0000256" key="1">
    <source>
        <dbReference type="ARBA" id="ARBA00001974"/>
    </source>
</evidence>
<evidence type="ECO:0000256" key="3">
    <source>
        <dbReference type="ARBA" id="ARBA00023014"/>
    </source>
</evidence>
<gene>
    <name evidence="5" type="ORF">F5544_42810</name>
</gene>
<sequence>MDINPGALGNGLHREPEWTATVVGHHRLRHDLAVIRLIGEFVPFTAGQSVEVQVPQLPGMRRRYSPALPPSLDGKLEFHVRTVPGGWCSGSIVADTKPGDEWRISAPLGTFMIDPAGPDVVMVAGGTGLAPMRSQILELARKPEPPRTYLFVGGRSPRDLYAEDMLVLLADELPWLTVIPVVDSPEDPGWADEWYEQARVDIGFQEDDLLVGTLADVVASHGAFDDHQVFVCGSPAMTRATVDRLVAAGTPPELIQFEGI</sequence>
<dbReference type="InterPro" id="IPR017927">
    <property type="entry name" value="FAD-bd_FR_type"/>
</dbReference>
<dbReference type="Pfam" id="PF00970">
    <property type="entry name" value="FAD_binding_6"/>
    <property type="match status" value="1"/>
</dbReference>
<dbReference type="Gene3D" id="2.40.30.10">
    <property type="entry name" value="Translation factors"/>
    <property type="match status" value="1"/>
</dbReference>
<keyword evidence="2" id="KW-0479">Metal-binding</keyword>
<dbReference type="InterPro" id="IPR017938">
    <property type="entry name" value="Riboflavin_synthase-like_b-brl"/>
</dbReference>
<evidence type="ECO:0000256" key="2">
    <source>
        <dbReference type="ARBA" id="ARBA00022714"/>
    </source>
</evidence>
<feature type="domain" description="FAD-binding FR-type" evidence="4">
    <location>
        <begin position="15"/>
        <end position="114"/>
    </location>
</feature>
<organism evidence="5 6">
    <name type="scientific">Nocardia arthritidis</name>
    <dbReference type="NCBI Taxonomy" id="228602"/>
    <lineage>
        <taxon>Bacteria</taxon>
        <taxon>Bacillati</taxon>
        <taxon>Actinomycetota</taxon>
        <taxon>Actinomycetes</taxon>
        <taxon>Mycobacteriales</taxon>
        <taxon>Nocardiaceae</taxon>
        <taxon>Nocardia</taxon>
    </lineage>
</organism>
<reference evidence="5 6" key="1">
    <citation type="journal article" date="2019" name="ACS Chem. Biol.">
        <title>Identification and Mobilization of a Cryptic Antibiotic Biosynthesis Gene Locus from a Human-Pathogenic Nocardia Isolate.</title>
        <authorList>
            <person name="Herisse M."/>
            <person name="Ishida K."/>
            <person name="Porter J.L."/>
            <person name="Howden B."/>
            <person name="Hertweck C."/>
            <person name="Stinear T.P."/>
            <person name="Pidot S.J."/>
        </authorList>
    </citation>
    <scope>NUCLEOTIDE SEQUENCE [LARGE SCALE GENOMIC DNA]</scope>
    <source>
        <strain evidence="5 6">AUSMDU00012717</strain>
    </source>
</reference>